<accession>A0A518HFP9</accession>
<name>A0A518HFP9_9BACT</name>
<evidence type="ECO:0008006" key="3">
    <source>
        <dbReference type="Google" id="ProtNLM"/>
    </source>
</evidence>
<dbReference type="OrthoDB" id="275719at2"/>
<evidence type="ECO:0000313" key="2">
    <source>
        <dbReference type="Proteomes" id="UP000317835"/>
    </source>
</evidence>
<gene>
    <name evidence="1" type="ORF">ElP_76370</name>
</gene>
<dbReference type="Pfam" id="PF13267">
    <property type="entry name" value="DUF4058"/>
    <property type="match status" value="1"/>
</dbReference>
<sequence length="247" mass="26898">MPLRDHFRPPLNDLTSWDGFHGQWPAMIVLGLARRLPRRYVAAPHVHLGTAIEVDVATFEGDEPAPNQGPAGASGEGGGVAVAPWAPPGPSVAVASELPEASEYEVRVYDARRGRRLVAAVELVSSSNKDRPEHRRMFISRCAELLRQGVCVAIIDLVTTRAGNLYLDLLGDLGQADPTLGEDPPTTYAASCRWVRTAESKTFEAWSYPMPVGRALPTLPLWLAPDLAVPLELEASYEETCRVLRIA</sequence>
<evidence type="ECO:0000313" key="1">
    <source>
        <dbReference type="EMBL" id="QDV39665.1"/>
    </source>
</evidence>
<dbReference type="InterPro" id="IPR025132">
    <property type="entry name" value="DUF4058"/>
</dbReference>
<reference evidence="1 2" key="1">
    <citation type="submission" date="2019-02" db="EMBL/GenBank/DDBJ databases">
        <title>Deep-cultivation of Planctomycetes and their phenomic and genomic characterization uncovers novel biology.</title>
        <authorList>
            <person name="Wiegand S."/>
            <person name="Jogler M."/>
            <person name="Boedeker C."/>
            <person name="Pinto D."/>
            <person name="Vollmers J."/>
            <person name="Rivas-Marin E."/>
            <person name="Kohn T."/>
            <person name="Peeters S.H."/>
            <person name="Heuer A."/>
            <person name="Rast P."/>
            <person name="Oberbeckmann S."/>
            <person name="Bunk B."/>
            <person name="Jeske O."/>
            <person name="Meyerdierks A."/>
            <person name="Storesund J.E."/>
            <person name="Kallscheuer N."/>
            <person name="Luecker S."/>
            <person name="Lage O.M."/>
            <person name="Pohl T."/>
            <person name="Merkel B.J."/>
            <person name="Hornburger P."/>
            <person name="Mueller R.-W."/>
            <person name="Bruemmer F."/>
            <person name="Labrenz M."/>
            <person name="Spormann A.M."/>
            <person name="Op den Camp H."/>
            <person name="Overmann J."/>
            <person name="Amann R."/>
            <person name="Jetten M.S.M."/>
            <person name="Mascher T."/>
            <person name="Medema M.H."/>
            <person name="Devos D.P."/>
            <person name="Kaster A.-K."/>
            <person name="Ovreas L."/>
            <person name="Rohde M."/>
            <person name="Galperin M.Y."/>
            <person name="Jogler C."/>
        </authorList>
    </citation>
    <scope>NUCLEOTIDE SEQUENCE [LARGE SCALE GENOMIC DNA]</scope>
    <source>
        <strain evidence="1 2">ElP</strain>
        <plasmid evidence="2">pelp_5</plasmid>
    </source>
</reference>
<dbReference type="RefSeq" id="WP_145279929.1">
    <property type="nucleotide sequence ID" value="NZ_CP036431.1"/>
</dbReference>
<keyword evidence="1" id="KW-0614">Plasmid</keyword>
<dbReference type="AlphaFoldDB" id="A0A518HFP9"/>
<geneLocation type="plasmid" evidence="2">
    <name>pelp_5</name>
</geneLocation>
<dbReference type="KEGG" id="tpla:ElP_76370"/>
<protein>
    <recommendedName>
        <fullName evidence="3">DUF4058 domain-containing protein</fullName>
    </recommendedName>
</protein>
<proteinExistence type="predicted"/>
<organism evidence="1 2">
    <name type="scientific">Tautonia plasticadhaerens</name>
    <dbReference type="NCBI Taxonomy" id="2527974"/>
    <lineage>
        <taxon>Bacteria</taxon>
        <taxon>Pseudomonadati</taxon>
        <taxon>Planctomycetota</taxon>
        <taxon>Planctomycetia</taxon>
        <taxon>Isosphaerales</taxon>
        <taxon>Isosphaeraceae</taxon>
        <taxon>Tautonia</taxon>
    </lineage>
</organism>
<dbReference type="EMBL" id="CP036431">
    <property type="protein sequence ID" value="QDV39665.1"/>
    <property type="molecule type" value="Genomic_DNA"/>
</dbReference>
<keyword evidence="2" id="KW-1185">Reference proteome</keyword>
<dbReference type="Proteomes" id="UP000317835">
    <property type="component" value="Plasmid pElP_5"/>
</dbReference>